<dbReference type="InterPro" id="IPR021428">
    <property type="entry name" value="DUF3078"/>
</dbReference>
<dbReference type="Pfam" id="PF11276">
    <property type="entry name" value="DUF3078"/>
    <property type="match status" value="1"/>
</dbReference>
<keyword evidence="3" id="KW-1185">Reference proteome</keyword>
<organism evidence="2 3">
    <name type="scientific">Chitinivibrio alkaliphilus ACht1</name>
    <dbReference type="NCBI Taxonomy" id="1313304"/>
    <lineage>
        <taxon>Bacteria</taxon>
        <taxon>Pseudomonadati</taxon>
        <taxon>Fibrobacterota</taxon>
        <taxon>Chitinivibrionia</taxon>
        <taxon>Chitinivibrionales</taxon>
        <taxon>Chitinivibrionaceae</taxon>
        <taxon>Chitinivibrio</taxon>
    </lineage>
</organism>
<name>U7DCF7_9BACT</name>
<evidence type="ECO:0000313" key="2">
    <source>
        <dbReference type="EMBL" id="ERP39258.1"/>
    </source>
</evidence>
<keyword evidence="1" id="KW-0732">Signal</keyword>
<protein>
    <recommendedName>
        <fullName evidence="4">DUF3078 domain-containing protein</fullName>
    </recommendedName>
</protein>
<dbReference type="AlphaFoldDB" id="U7DCF7"/>
<dbReference type="PATRIC" id="fig|1313304.3.peg.43"/>
<feature type="signal peptide" evidence="1">
    <location>
        <begin position="1"/>
        <end position="17"/>
    </location>
</feature>
<proteinExistence type="predicted"/>
<sequence length="297" mass="34380">MKKIGISLVFCMSLVWAENMPQEAWKLSATANLTVSQSYYSDNWDGSQRGTVAWMADFLGRAKKQISPVLRTRNTLRIDYGQTKSQDEDGNWDDFTKTTDRIEYETLLLFSLNEWIEPFISAKVNSQFTHEAKRVDHDSSLVNPKYDLRFNPITITESFGVSRDFIAEENSSLSARLGGAFKQTIRRWELQEDGTYDDEFINDAGLELVGEYETNLHDDFLEYRSTLSLFTALASSEEYDHDDWKVPQVEWDNSATIHLTDYIIFRAGLELLYNKLIDTDVRLRQNMSLGIQFRHSN</sequence>
<comment type="caution">
    <text evidence="2">The sequence shown here is derived from an EMBL/GenBank/DDBJ whole genome shotgun (WGS) entry which is preliminary data.</text>
</comment>
<evidence type="ECO:0000256" key="1">
    <source>
        <dbReference type="SAM" id="SignalP"/>
    </source>
</evidence>
<feature type="chain" id="PRO_5004681849" description="DUF3078 domain-containing protein" evidence="1">
    <location>
        <begin position="18"/>
        <end position="297"/>
    </location>
</feature>
<evidence type="ECO:0000313" key="3">
    <source>
        <dbReference type="Proteomes" id="UP000017148"/>
    </source>
</evidence>
<dbReference type="EMBL" id="ASJR01000001">
    <property type="protein sequence ID" value="ERP39258.1"/>
    <property type="molecule type" value="Genomic_DNA"/>
</dbReference>
<evidence type="ECO:0008006" key="4">
    <source>
        <dbReference type="Google" id="ProtNLM"/>
    </source>
</evidence>
<dbReference type="STRING" id="1313304.CALK_0049"/>
<accession>U7DCF7</accession>
<dbReference type="Proteomes" id="UP000017148">
    <property type="component" value="Unassembled WGS sequence"/>
</dbReference>
<reference evidence="2 3" key="1">
    <citation type="journal article" date="2013" name="Environ. Microbiol.">
        <title>Genome analysis of Chitinivibrio alkaliphilus gen. nov., sp. nov., a novel extremely haloalkaliphilic anaerobic chitinolytic bacterium from the candidate phylum Termite Group 3.</title>
        <authorList>
            <person name="Sorokin D.Y."/>
            <person name="Gumerov V.M."/>
            <person name="Rakitin A.L."/>
            <person name="Beletsky A.V."/>
            <person name="Damste J.S."/>
            <person name="Muyzer G."/>
            <person name="Mardanov A.V."/>
            <person name="Ravin N.V."/>
        </authorList>
    </citation>
    <scope>NUCLEOTIDE SEQUENCE [LARGE SCALE GENOMIC DNA]</scope>
    <source>
        <strain evidence="2 3">ACht1</strain>
    </source>
</reference>
<dbReference type="RefSeq" id="WP_022635618.1">
    <property type="nucleotide sequence ID" value="NZ_ASJR01000001.1"/>
</dbReference>
<gene>
    <name evidence="2" type="ORF">CALK_0049</name>
</gene>